<gene>
    <name evidence="1" type="ORF">HMPREF0621_1250</name>
</gene>
<organism evidence="1 2">
    <name type="scientific">Pasteurella dagmatis ATCC 43325</name>
    <dbReference type="NCBI Taxonomy" id="667128"/>
    <lineage>
        <taxon>Bacteria</taxon>
        <taxon>Pseudomonadati</taxon>
        <taxon>Pseudomonadota</taxon>
        <taxon>Gammaproteobacteria</taxon>
        <taxon>Pasteurellales</taxon>
        <taxon>Pasteurellaceae</taxon>
        <taxon>Pasteurella</taxon>
    </lineage>
</organism>
<keyword evidence="2" id="KW-1185">Reference proteome</keyword>
<sequence>MKDEQNSAKHTNLIRLIFYKKFIPPKVNFQTILHFFTLKIQYSQASILLNPLKIDVSM</sequence>
<evidence type="ECO:0000313" key="2">
    <source>
        <dbReference type="Proteomes" id="UP000005519"/>
    </source>
</evidence>
<proteinExistence type="predicted"/>
<dbReference type="AlphaFoldDB" id="C9PQQ7"/>
<dbReference type="HOGENOM" id="CLU_2975221_0_0_6"/>
<dbReference type="Proteomes" id="UP000005519">
    <property type="component" value="Unassembled WGS sequence"/>
</dbReference>
<name>C9PQQ7_9PAST</name>
<comment type="caution">
    <text evidence="1">The sequence shown here is derived from an EMBL/GenBank/DDBJ whole genome shotgun (WGS) entry which is preliminary data.</text>
</comment>
<protein>
    <submittedName>
        <fullName evidence="1">Uncharacterized protein</fullName>
    </submittedName>
</protein>
<evidence type="ECO:0000313" key="1">
    <source>
        <dbReference type="EMBL" id="EEX50179.1"/>
    </source>
</evidence>
<accession>C9PQQ7</accession>
<reference evidence="1 2" key="1">
    <citation type="submission" date="2009-10" db="EMBL/GenBank/DDBJ databases">
        <authorList>
            <person name="Muzny D."/>
            <person name="Qin X."/>
            <person name="Deng J."/>
            <person name="Jiang H."/>
            <person name="Liu Y."/>
            <person name="Qu J."/>
            <person name="Song X.-Z."/>
            <person name="Zhang L."/>
            <person name="Thornton R."/>
            <person name="Coyle M."/>
            <person name="Francisco L."/>
            <person name="Jackson L."/>
            <person name="Javaid M."/>
            <person name="Korchina V."/>
            <person name="Kovar C."/>
            <person name="Mata R."/>
            <person name="Mathew T."/>
            <person name="Ngo R."/>
            <person name="Nguyen L."/>
            <person name="Nguyen N."/>
            <person name="Okwuonu G."/>
            <person name="Ongeri F."/>
            <person name="Pham C."/>
            <person name="Simmons D."/>
            <person name="Wilczek-Boney K."/>
            <person name="Hale W."/>
            <person name="Jakkamsetti A."/>
            <person name="Pham P."/>
            <person name="Ruth R."/>
            <person name="San Lucas F."/>
            <person name="Warren J."/>
            <person name="Zhang J."/>
            <person name="Zhao Z."/>
            <person name="Zhou C."/>
            <person name="Zhu D."/>
            <person name="Lee S."/>
            <person name="Bess C."/>
            <person name="Blankenburg K."/>
            <person name="Forbes L."/>
            <person name="Fu Q."/>
            <person name="Gubbala S."/>
            <person name="Hirani K."/>
            <person name="Jayaseelan J.C."/>
            <person name="Lara F."/>
            <person name="Munidasa M."/>
            <person name="Palculict T."/>
            <person name="Patil S."/>
            <person name="Pu L.-L."/>
            <person name="Saada N."/>
            <person name="Tang L."/>
            <person name="Weissenberger G."/>
            <person name="Zhu Y."/>
            <person name="Hemphill L."/>
            <person name="Shang Y."/>
            <person name="Youmans B."/>
            <person name="Ayvaz T."/>
            <person name="Ross M."/>
            <person name="Santibanez J."/>
            <person name="Aqrawi P."/>
            <person name="Gross S."/>
            <person name="Joshi V."/>
            <person name="Fowler G."/>
            <person name="Nazareth L."/>
            <person name="Reid J."/>
            <person name="Worley K."/>
            <person name="Petrosino J."/>
            <person name="Highlander S."/>
            <person name="Gibbs R."/>
        </authorList>
    </citation>
    <scope>NUCLEOTIDE SEQUENCE [LARGE SCALE GENOMIC DNA]</scope>
    <source>
        <strain evidence="1 2">ATCC 43325</strain>
    </source>
</reference>
<dbReference type="EMBL" id="ACZR01000013">
    <property type="protein sequence ID" value="EEX50179.1"/>
    <property type="molecule type" value="Genomic_DNA"/>
</dbReference>
<dbReference type="STRING" id="667128.HMPREF0621_1250"/>